<keyword evidence="2" id="KW-0472">Membrane</keyword>
<accession>A0A3Q9JH39</accession>
<gene>
    <name evidence="3" type="ORF">DM558_00685</name>
</gene>
<organism evidence="3 4">
    <name type="scientific">Entomomonas moraniae</name>
    <dbReference type="NCBI Taxonomy" id="2213226"/>
    <lineage>
        <taxon>Bacteria</taxon>
        <taxon>Pseudomonadati</taxon>
        <taxon>Pseudomonadota</taxon>
        <taxon>Gammaproteobacteria</taxon>
        <taxon>Pseudomonadales</taxon>
        <taxon>Pseudomonadaceae</taxon>
        <taxon>Entomomonas</taxon>
    </lineage>
</organism>
<sequence>MADKQKNSTTQKDTVVLGFNEYLVKTIDLTLNTVLQSATAEAIKNSKDPGCSPKKEFYDIIYLPNNRTFWLINEDTANALGEAENKFTQAIKLATAEKRLEALSERQITQLFVTPQLHSFLSDQEQLEYEQKQQRKKEIYDTEIAPKIAQDYAATNYSTAQILTGNKEMNQLEKDVEALKRKAISTAESSGYKLVGSQIYNATQIKVKELLEQYAQSQEDVIKLNSQGQYKSIFEAITYYQEAYSSIQENLLQCNDDECAASYGLDFYRASRELTKRKDALSKNLTTITELANCGIAVSEFAFCPANAEKGLADYLSYLSLFEERQAELDKLNNEFESWSKALGRNATLVPTFVFQNYINKIYTLDQDIKTRREQAEKNIDNLNVPMLCIWDASQFNPKPVDFLYKAVMPLQEYSTPASENIISKLSHLAIGDLSKAVQEQLVDSIKKVPIANLNEKRTESEIFENYLKTQGNVAIKVDEKWFYKDQKIDNDNIKVFDYQAFFKHLEKQNYQIKTLKDEQTKNEWGESLRNILFAQSITKNIMLFDTSFGAAMMRAFCDDGQMVNSKVSGKTLSLKRGKNEQELKEEAEKEKNSPIQKTTVVDKSKGDVPQEKNKLATASIASGEIKLIISPAKGEVTLFDFMFPQPNDDLRHLKITYQDEEGKQCTIDFGSFYMRLFAKAWGFAGASLLMSGQVSIGVNKSQLSLQSLYQATSKDASAKFDVFLGVQAGINLMGELRWIPPLELKRGTEILNLYPYQEDYRVLANLEVSAAAASGAGISGKIGFGLHRGKFYFVCKVSLIWGVGTSDSVAFEIDYQSLADVFRLLCKLLREVKYVHLSFISPEAFKYLSAMYTLFLLIGAPVFLVTLSLSKLMEVYDAIMGAGNEDMIAARIIDPRYAEELQRWLKTVPPEALGPFLLALTSFQRGKNWLYFDENIRANQQQALVNVLGWLVANEDQPFSANKPNATQLLFEKAVSRMNVYGKKENDPKSTYCLKKAWLDTFMGWSSALKKQRHKDLLSDYNGYIEKLGSHINQYCELIDEKSWLQSVNTMGMSDTIKVWRYTGPHYEK</sequence>
<keyword evidence="1" id="KW-0175">Coiled coil</keyword>
<name>A0A3Q9JH39_9GAMM</name>
<evidence type="ECO:0000313" key="4">
    <source>
        <dbReference type="Proteomes" id="UP000273143"/>
    </source>
</evidence>
<proteinExistence type="predicted"/>
<dbReference type="EMBL" id="CP029822">
    <property type="protein sequence ID" value="AZS49384.1"/>
    <property type="molecule type" value="Genomic_DNA"/>
</dbReference>
<keyword evidence="2" id="KW-0812">Transmembrane</keyword>
<keyword evidence="4" id="KW-1185">Reference proteome</keyword>
<protein>
    <submittedName>
        <fullName evidence="3">Uncharacterized protein</fullName>
    </submittedName>
</protein>
<keyword evidence="2" id="KW-1133">Transmembrane helix</keyword>
<evidence type="ECO:0000256" key="1">
    <source>
        <dbReference type="SAM" id="Coils"/>
    </source>
</evidence>
<dbReference type="RefSeq" id="WP_127161601.1">
    <property type="nucleotide sequence ID" value="NZ_CP029822.1"/>
</dbReference>
<dbReference type="Proteomes" id="UP000273143">
    <property type="component" value="Chromosome"/>
</dbReference>
<evidence type="ECO:0000256" key="2">
    <source>
        <dbReference type="SAM" id="Phobius"/>
    </source>
</evidence>
<feature type="transmembrane region" description="Helical" evidence="2">
    <location>
        <begin position="848"/>
        <end position="871"/>
    </location>
</feature>
<evidence type="ECO:0000313" key="3">
    <source>
        <dbReference type="EMBL" id="AZS49384.1"/>
    </source>
</evidence>
<dbReference type="AlphaFoldDB" id="A0A3Q9JH39"/>
<feature type="coiled-coil region" evidence="1">
    <location>
        <begin position="162"/>
        <end position="227"/>
    </location>
</feature>
<dbReference type="KEGG" id="emo:DM558_00685"/>
<reference evidence="4" key="1">
    <citation type="submission" date="2018-06" db="EMBL/GenBank/DDBJ databases">
        <title>Complete genome of Pseudomonas insecticola strain QZS01.</title>
        <authorList>
            <person name="Wang J."/>
            <person name="Su Q."/>
        </authorList>
    </citation>
    <scope>NUCLEOTIDE SEQUENCE [LARGE SCALE GENOMIC DNA]</scope>
    <source>
        <strain evidence="4">QZS01</strain>
    </source>
</reference>